<gene>
    <name evidence="2" type="ORF">HO133_009966</name>
</gene>
<evidence type="ECO:0000256" key="1">
    <source>
        <dbReference type="SAM" id="MobiDB-lite"/>
    </source>
</evidence>
<evidence type="ECO:0000313" key="2">
    <source>
        <dbReference type="EMBL" id="KAF6224772.1"/>
    </source>
</evidence>
<dbReference type="GeneID" id="59338358"/>
<keyword evidence="3" id="KW-1185">Reference proteome</keyword>
<evidence type="ECO:0000313" key="3">
    <source>
        <dbReference type="Proteomes" id="UP000593566"/>
    </source>
</evidence>
<sequence length="241" mass="26736">MQAFLQTLQVYDNERGNKPSYFVTEEDCKFFLQQAKILQDRAAYIRQEWARLEALQATQSALPTPPAQQSTQSITQQATQPITQQEEEPLQQANAENTAEKIAENTVENTAEKPSGSKAPITKNTGLLSTLPCRIATQQTENTTAIWPVIPTALIWYITAMTSQEEDLLRRSQPIGPSTGGSSDDTYLDELKPSDVLLQHPFHYSKAFTAAGDFAGCTPLISLASPFISGIRRIMHAYFLP</sequence>
<name>A0A8H6CJW8_9LECA</name>
<feature type="compositionally biased region" description="Low complexity" evidence="1">
    <location>
        <begin position="67"/>
        <end position="84"/>
    </location>
</feature>
<protein>
    <submittedName>
        <fullName evidence="2">Uncharacterized protein</fullName>
    </submittedName>
</protein>
<accession>A0A8H6CJW8</accession>
<dbReference type="RefSeq" id="XP_037153639.1">
    <property type="nucleotide sequence ID" value="XM_037300822.1"/>
</dbReference>
<comment type="caution">
    <text evidence="2">The sequence shown here is derived from an EMBL/GenBank/DDBJ whole genome shotgun (WGS) entry which is preliminary data.</text>
</comment>
<reference evidence="2 3" key="1">
    <citation type="journal article" date="2020" name="Genomics">
        <title>Complete, high-quality genomes from long-read metagenomic sequencing of two wolf lichen thalli reveals enigmatic genome architecture.</title>
        <authorList>
            <person name="McKenzie S.K."/>
            <person name="Walston R.F."/>
            <person name="Allen J.L."/>
        </authorList>
    </citation>
    <scope>NUCLEOTIDE SEQUENCE [LARGE SCALE GENOMIC DNA]</scope>
    <source>
        <strain evidence="2">WasteWater1</strain>
    </source>
</reference>
<proteinExistence type="predicted"/>
<dbReference type="AlphaFoldDB" id="A0A8H6CJW8"/>
<feature type="region of interest" description="Disordered" evidence="1">
    <location>
        <begin position="60"/>
        <end position="94"/>
    </location>
</feature>
<dbReference type="Proteomes" id="UP000593566">
    <property type="component" value="Unassembled WGS sequence"/>
</dbReference>
<dbReference type="EMBL" id="JACCJB010000008">
    <property type="protein sequence ID" value="KAF6224772.1"/>
    <property type="molecule type" value="Genomic_DNA"/>
</dbReference>
<organism evidence="2 3">
    <name type="scientific">Letharia lupina</name>
    <dbReference type="NCBI Taxonomy" id="560253"/>
    <lineage>
        <taxon>Eukaryota</taxon>
        <taxon>Fungi</taxon>
        <taxon>Dikarya</taxon>
        <taxon>Ascomycota</taxon>
        <taxon>Pezizomycotina</taxon>
        <taxon>Lecanoromycetes</taxon>
        <taxon>OSLEUM clade</taxon>
        <taxon>Lecanoromycetidae</taxon>
        <taxon>Lecanorales</taxon>
        <taxon>Lecanorineae</taxon>
        <taxon>Parmeliaceae</taxon>
        <taxon>Letharia</taxon>
    </lineage>
</organism>